<name>A0A2W5NP34_9SPHN</name>
<dbReference type="GO" id="GO:0070290">
    <property type="term" value="F:N-acylphosphatidylethanolamine-specific phospholipase D activity"/>
    <property type="evidence" value="ECO:0007669"/>
    <property type="project" value="InterPro"/>
</dbReference>
<proteinExistence type="predicted"/>
<accession>A0A2W5NP34</accession>
<dbReference type="InterPro" id="IPR036866">
    <property type="entry name" value="RibonucZ/Hydroxyglut_hydro"/>
</dbReference>
<dbReference type="Gene3D" id="3.60.15.10">
    <property type="entry name" value="Ribonuclease Z/Hydroxyacylglutathione hydrolase-like"/>
    <property type="match status" value="1"/>
</dbReference>
<dbReference type="PIRSF" id="PIRSF038896">
    <property type="entry name" value="NAPE-PLD"/>
    <property type="match status" value="1"/>
</dbReference>
<gene>
    <name evidence="2" type="ORF">DI555_12475</name>
</gene>
<dbReference type="Pfam" id="PF12706">
    <property type="entry name" value="Lactamase_B_2"/>
    <property type="match status" value="1"/>
</dbReference>
<dbReference type="GO" id="GO:0008270">
    <property type="term" value="F:zinc ion binding"/>
    <property type="evidence" value="ECO:0007669"/>
    <property type="project" value="InterPro"/>
</dbReference>
<sequence length="328" mass="36706">MSSLNRYYSGPVSAHFDGHRFTNPAGEPETDRSLRDILRWYRTAPRTRWPKSMPVSPTVPPERVEGLSITMVGHASLLIQTGRLNILTDPVWSDRASPIAFAGPRRVTAPGIRMRDLPPIDAILLSHNHYDHLDVATLRDIQARHAPRIITPLGNDSIIRRHIPDARVETGDWFDRFDIAPGAEAHIVPALHWSSRGTRDRRMALWGGFMLKVFGRTVYFAGDTGYGTGAIFRDLRARFGPVDVAILPIGAYAPRWFMAAQHTDPDDAIQIMLDLEARAAVGMHWGTFKLTDEPWDEPARRLAAGLHARGIDAARFIAMRPGETADFE</sequence>
<dbReference type="PANTHER" id="PTHR15032">
    <property type="entry name" value="N-ACYL-PHOSPHATIDYLETHANOLAMINE-HYDROLYZING PHOSPHOLIPASE D"/>
    <property type="match status" value="1"/>
</dbReference>
<dbReference type="EMBL" id="QFPX01000009">
    <property type="protein sequence ID" value="PZQ54248.1"/>
    <property type="molecule type" value="Genomic_DNA"/>
</dbReference>
<comment type="caution">
    <text evidence="2">The sequence shown here is derived from an EMBL/GenBank/DDBJ whole genome shotgun (WGS) entry which is preliminary data.</text>
</comment>
<dbReference type="GO" id="GO:0005737">
    <property type="term" value="C:cytoplasm"/>
    <property type="evidence" value="ECO:0007669"/>
    <property type="project" value="TreeGrafter"/>
</dbReference>
<dbReference type="AlphaFoldDB" id="A0A2W5NP34"/>
<reference evidence="2 3" key="1">
    <citation type="submission" date="2017-08" db="EMBL/GenBank/DDBJ databases">
        <title>Infants hospitalized years apart are colonized by the same room-sourced microbial strains.</title>
        <authorList>
            <person name="Brooks B."/>
            <person name="Olm M.R."/>
            <person name="Firek B.A."/>
            <person name="Baker R."/>
            <person name="Thomas B.C."/>
            <person name="Morowitz M.J."/>
            <person name="Banfield J.F."/>
        </authorList>
    </citation>
    <scope>NUCLEOTIDE SEQUENCE [LARGE SCALE GENOMIC DNA]</scope>
    <source>
        <strain evidence="2">S2_005_002_R2_33</strain>
    </source>
</reference>
<dbReference type="InterPro" id="IPR001279">
    <property type="entry name" value="Metallo-B-lactamas"/>
</dbReference>
<evidence type="ECO:0000259" key="1">
    <source>
        <dbReference type="SMART" id="SM00849"/>
    </source>
</evidence>
<feature type="domain" description="Metallo-beta-lactamase" evidence="1">
    <location>
        <begin position="73"/>
        <end position="284"/>
    </location>
</feature>
<evidence type="ECO:0000313" key="3">
    <source>
        <dbReference type="Proteomes" id="UP000249082"/>
    </source>
</evidence>
<evidence type="ECO:0000313" key="2">
    <source>
        <dbReference type="EMBL" id="PZQ54248.1"/>
    </source>
</evidence>
<dbReference type="Proteomes" id="UP000249082">
    <property type="component" value="Unassembled WGS sequence"/>
</dbReference>
<protein>
    <recommendedName>
        <fullName evidence="1">Metallo-beta-lactamase domain-containing protein</fullName>
    </recommendedName>
</protein>
<organism evidence="2 3">
    <name type="scientific">Novosphingobium pentaromativorans</name>
    <dbReference type="NCBI Taxonomy" id="205844"/>
    <lineage>
        <taxon>Bacteria</taxon>
        <taxon>Pseudomonadati</taxon>
        <taxon>Pseudomonadota</taxon>
        <taxon>Alphaproteobacteria</taxon>
        <taxon>Sphingomonadales</taxon>
        <taxon>Sphingomonadaceae</taxon>
        <taxon>Novosphingobium</taxon>
    </lineage>
</organism>
<dbReference type="PANTHER" id="PTHR15032:SF4">
    <property type="entry name" value="N-ACYL-PHOSPHATIDYLETHANOLAMINE-HYDROLYZING PHOSPHOLIPASE D"/>
    <property type="match status" value="1"/>
</dbReference>
<dbReference type="InterPro" id="IPR024884">
    <property type="entry name" value="NAPE-PLD"/>
</dbReference>
<dbReference type="SUPFAM" id="SSF56281">
    <property type="entry name" value="Metallo-hydrolase/oxidoreductase"/>
    <property type="match status" value="1"/>
</dbReference>
<dbReference type="SMART" id="SM00849">
    <property type="entry name" value="Lactamase_B"/>
    <property type="match status" value="1"/>
</dbReference>